<sequence>MDPCGVNGEAAYDVAVLALKASRDDLDDARDFVDTLARSSGNDPDRAAAWTRAIARSDESVVPAEQGTRDDQRCRVCRPGRESN</sequence>
<feature type="region of interest" description="Disordered" evidence="1">
    <location>
        <begin position="59"/>
        <end position="84"/>
    </location>
</feature>
<gene>
    <name evidence="2" type="ORF">E1288_29290</name>
</gene>
<keyword evidence="3" id="KW-1185">Reference proteome</keyword>
<reference evidence="2 3" key="1">
    <citation type="submission" date="2019-03" db="EMBL/GenBank/DDBJ databases">
        <title>Draft genome sequences of novel Actinobacteria.</title>
        <authorList>
            <person name="Sahin N."/>
            <person name="Ay H."/>
            <person name="Saygin H."/>
        </authorList>
    </citation>
    <scope>NUCLEOTIDE SEQUENCE [LARGE SCALE GENOMIC DNA]</scope>
    <source>
        <strain evidence="2 3">7K502</strain>
    </source>
</reference>
<protein>
    <submittedName>
        <fullName evidence="2">Uncharacterized protein</fullName>
    </submittedName>
</protein>
<dbReference type="OrthoDB" id="3287855at2"/>
<evidence type="ECO:0000313" key="2">
    <source>
        <dbReference type="EMBL" id="TDD42467.1"/>
    </source>
</evidence>
<dbReference type="EMBL" id="SMKW01000047">
    <property type="protein sequence ID" value="TDD42467.1"/>
    <property type="molecule type" value="Genomic_DNA"/>
</dbReference>
<feature type="compositionally biased region" description="Basic and acidic residues" evidence="1">
    <location>
        <begin position="67"/>
        <end position="84"/>
    </location>
</feature>
<proteinExistence type="predicted"/>
<dbReference type="Proteomes" id="UP000294947">
    <property type="component" value="Unassembled WGS sequence"/>
</dbReference>
<accession>A0A4V2YKE9</accession>
<dbReference type="AlphaFoldDB" id="A0A4V2YKE9"/>
<evidence type="ECO:0000313" key="3">
    <source>
        <dbReference type="Proteomes" id="UP000294947"/>
    </source>
</evidence>
<comment type="caution">
    <text evidence="2">The sequence shown here is derived from an EMBL/GenBank/DDBJ whole genome shotgun (WGS) entry which is preliminary data.</text>
</comment>
<name>A0A4V2YKE9_9PSEU</name>
<organism evidence="2 3">
    <name type="scientific">Saccharopolyspora elongata</name>
    <dbReference type="NCBI Taxonomy" id="2530387"/>
    <lineage>
        <taxon>Bacteria</taxon>
        <taxon>Bacillati</taxon>
        <taxon>Actinomycetota</taxon>
        <taxon>Actinomycetes</taxon>
        <taxon>Pseudonocardiales</taxon>
        <taxon>Pseudonocardiaceae</taxon>
        <taxon>Saccharopolyspora</taxon>
    </lineage>
</organism>
<evidence type="ECO:0000256" key="1">
    <source>
        <dbReference type="SAM" id="MobiDB-lite"/>
    </source>
</evidence>